<dbReference type="EMBL" id="CP014525">
    <property type="protein sequence ID" value="AMW35671.1"/>
    <property type="molecule type" value="Genomic_DNA"/>
</dbReference>
<dbReference type="Pfam" id="PF02887">
    <property type="entry name" value="PK_C"/>
    <property type="match status" value="1"/>
</dbReference>
<dbReference type="GO" id="GO:0004743">
    <property type="term" value="F:pyruvate kinase activity"/>
    <property type="evidence" value="ECO:0007669"/>
    <property type="project" value="UniProtKB-UniRule"/>
</dbReference>
<name>A0A143DG20_9PROT</name>
<accession>A0A143DG20</accession>
<feature type="domain" description="Pyruvate kinase barrel" evidence="17">
    <location>
        <begin position="5"/>
        <end position="322"/>
    </location>
</feature>
<evidence type="ECO:0000256" key="5">
    <source>
        <dbReference type="ARBA" id="ARBA00012142"/>
    </source>
</evidence>
<dbReference type="NCBIfam" id="NF004491">
    <property type="entry name" value="PRK05826.1"/>
    <property type="match status" value="1"/>
</dbReference>
<evidence type="ECO:0000259" key="18">
    <source>
        <dbReference type="Pfam" id="PF02887"/>
    </source>
</evidence>
<evidence type="ECO:0000256" key="9">
    <source>
        <dbReference type="ARBA" id="ARBA00022741"/>
    </source>
</evidence>
<keyword evidence="13 16" id="KW-0324">Glycolysis</keyword>
<keyword evidence="12 16" id="KW-0460">Magnesium</keyword>
<organism evidence="19 20">
    <name type="scientific">Haematospirillum jordaniae</name>
    <dbReference type="NCBI Taxonomy" id="1549855"/>
    <lineage>
        <taxon>Bacteria</taxon>
        <taxon>Pseudomonadati</taxon>
        <taxon>Pseudomonadota</taxon>
        <taxon>Alphaproteobacteria</taxon>
        <taxon>Rhodospirillales</taxon>
        <taxon>Novispirillaceae</taxon>
        <taxon>Haematospirillum</taxon>
    </lineage>
</organism>
<evidence type="ECO:0000256" key="15">
    <source>
        <dbReference type="NCBIfam" id="TIGR01064"/>
    </source>
</evidence>
<dbReference type="InterPro" id="IPR018209">
    <property type="entry name" value="Pyrv_Knase_AS"/>
</dbReference>
<evidence type="ECO:0000256" key="11">
    <source>
        <dbReference type="ARBA" id="ARBA00022840"/>
    </source>
</evidence>
<comment type="similarity">
    <text evidence="4 16">Belongs to the pyruvate kinase family.</text>
</comment>
<evidence type="ECO:0000256" key="16">
    <source>
        <dbReference type="RuleBase" id="RU000504"/>
    </source>
</evidence>
<dbReference type="SUPFAM" id="SSF51621">
    <property type="entry name" value="Phosphoenolpyruvate/pyruvate domain"/>
    <property type="match status" value="1"/>
</dbReference>
<comment type="cofactor">
    <cofactor evidence="2">
        <name>K(+)</name>
        <dbReference type="ChEBI" id="CHEBI:29103"/>
    </cofactor>
</comment>
<dbReference type="PRINTS" id="PR01050">
    <property type="entry name" value="PYRUVTKNASE"/>
</dbReference>
<evidence type="ECO:0000259" key="17">
    <source>
        <dbReference type="Pfam" id="PF00224"/>
    </source>
</evidence>
<dbReference type="InterPro" id="IPR040442">
    <property type="entry name" value="Pyrv_kinase-like_dom_sf"/>
</dbReference>
<evidence type="ECO:0000256" key="12">
    <source>
        <dbReference type="ARBA" id="ARBA00022842"/>
    </source>
</evidence>
<protein>
    <recommendedName>
        <fullName evidence="6 15">Pyruvate kinase</fullName>
        <ecNumber evidence="5 15">2.7.1.40</ecNumber>
    </recommendedName>
</protein>
<dbReference type="GeneID" id="53317301"/>
<dbReference type="InterPro" id="IPR011037">
    <property type="entry name" value="Pyrv_Knase-like_insert_dom_sf"/>
</dbReference>
<dbReference type="UniPathway" id="UPA00109">
    <property type="reaction ID" value="UER00188"/>
</dbReference>
<evidence type="ECO:0000256" key="13">
    <source>
        <dbReference type="ARBA" id="ARBA00023152"/>
    </source>
</evidence>
<evidence type="ECO:0000256" key="10">
    <source>
        <dbReference type="ARBA" id="ARBA00022777"/>
    </source>
</evidence>
<dbReference type="InterPro" id="IPR015793">
    <property type="entry name" value="Pyrv_Knase_brl"/>
</dbReference>
<dbReference type="InterPro" id="IPR015795">
    <property type="entry name" value="Pyrv_Knase_C"/>
</dbReference>
<evidence type="ECO:0000256" key="4">
    <source>
        <dbReference type="ARBA" id="ARBA00008663"/>
    </source>
</evidence>
<keyword evidence="14 19" id="KW-0670">Pyruvate</keyword>
<comment type="catalytic activity">
    <reaction evidence="16">
        <text>pyruvate + ATP = phosphoenolpyruvate + ADP + H(+)</text>
        <dbReference type="Rhea" id="RHEA:18157"/>
        <dbReference type="ChEBI" id="CHEBI:15361"/>
        <dbReference type="ChEBI" id="CHEBI:15378"/>
        <dbReference type="ChEBI" id="CHEBI:30616"/>
        <dbReference type="ChEBI" id="CHEBI:58702"/>
        <dbReference type="ChEBI" id="CHEBI:456216"/>
        <dbReference type="EC" id="2.7.1.40"/>
    </reaction>
</comment>
<dbReference type="STRING" id="1549855.AY555_09050"/>
<dbReference type="InterPro" id="IPR015813">
    <property type="entry name" value="Pyrv/PenolPyrv_kinase-like_dom"/>
</dbReference>
<dbReference type="FunFam" id="3.20.20.60:FF:000025">
    <property type="entry name" value="Pyruvate kinase"/>
    <property type="match status" value="1"/>
</dbReference>
<evidence type="ECO:0000256" key="6">
    <source>
        <dbReference type="ARBA" id="ARBA00018587"/>
    </source>
</evidence>
<dbReference type="Pfam" id="PF00224">
    <property type="entry name" value="PK"/>
    <property type="match status" value="1"/>
</dbReference>
<keyword evidence="11" id="KW-0067">ATP-binding</keyword>
<dbReference type="GO" id="GO:0030955">
    <property type="term" value="F:potassium ion binding"/>
    <property type="evidence" value="ECO:0007669"/>
    <property type="project" value="UniProtKB-UniRule"/>
</dbReference>
<dbReference type="FunFam" id="2.40.33.10:FF:000001">
    <property type="entry name" value="Pyruvate kinase"/>
    <property type="match status" value="1"/>
</dbReference>
<comment type="cofactor">
    <cofactor evidence="1">
        <name>Mg(2+)</name>
        <dbReference type="ChEBI" id="CHEBI:18420"/>
    </cofactor>
</comment>
<dbReference type="NCBIfam" id="NF004978">
    <property type="entry name" value="PRK06354.1"/>
    <property type="match status" value="1"/>
</dbReference>
<keyword evidence="8" id="KW-0479">Metal-binding</keyword>
<dbReference type="InterPro" id="IPR015806">
    <property type="entry name" value="Pyrv_Knase_insert_dom_sf"/>
</dbReference>
<evidence type="ECO:0000256" key="3">
    <source>
        <dbReference type="ARBA" id="ARBA00004997"/>
    </source>
</evidence>
<evidence type="ECO:0000256" key="8">
    <source>
        <dbReference type="ARBA" id="ARBA00022723"/>
    </source>
</evidence>
<dbReference type="PANTHER" id="PTHR11817">
    <property type="entry name" value="PYRUVATE KINASE"/>
    <property type="match status" value="1"/>
</dbReference>
<dbReference type="KEGG" id="hjo:AY555_09050"/>
<comment type="pathway">
    <text evidence="3 16">Carbohydrate degradation; glycolysis; pyruvate from D-glyceraldehyde 3-phosphate: step 5/5.</text>
</comment>
<dbReference type="InterPro" id="IPR001697">
    <property type="entry name" value="Pyr_Knase"/>
</dbReference>
<keyword evidence="20" id="KW-1185">Reference proteome</keyword>
<keyword evidence="10 16" id="KW-0418">Kinase</keyword>
<dbReference type="NCBIfam" id="TIGR01064">
    <property type="entry name" value="pyruv_kin"/>
    <property type="match status" value="1"/>
</dbReference>
<dbReference type="OrthoDB" id="9812123at2"/>
<sequence>MRRERHAKIIATLGPSSSTAEQIEMLARTGADVFRLNFSHGSHEDHRARYNMIRAAEEKTGRPISIIMDLQGPKLRVGTFAQGKVTLENGQDFCLDMDKTPGDKTRVCLPHPEIFAVLKVGTELLMDDGKIKVRVIARGENHAMTTVVVGGTLSNNKGLNVPGEVLPISALTEKDRKDLMFGLSLGVDWVALSFVQRAEDVAEARALTGNQVGIISKLEKPQAITALHDIVNLSDAVMVARGDLGVECPPEVVPILQKKILSVCRQQGKPVVVATQMLESMINAPTPTRAEASDVATAVYDGADAVMLSAETAAGQYPVEAVSIMSKIIASVEHDETYRQIINSHPFKPENTAADAICAAASQVASTVEAKAIVTFTSSGSTAFRQARQRPPVPILGLTPDVRVARRLALVWGIHAVTAEGVRDFGDMVQKATRLAERDQLAQAGDKAVIIAGVPFGTPGSTNVLRIAEIGDNL</sequence>
<keyword evidence="7 16" id="KW-0808">Transferase</keyword>
<dbReference type="Gene3D" id="2.40.33.10">
    <property type="entry name" value="PK beta-barrel domain-like"/>
    <property type="match status" value="1"/>
</dbReference>
<dbReference type="EC" id="2.7.1.40" evidence="5 15"/>
<keyword evidence="9" id="KW-0547">Nucleotide-binding</keyword>
<evidence type="ECO:0000256" key="1">
    <source>
        <dbReference type="ARBA" id="ARBA00001946"/>
    </source>
</evidence>
<dbReference type="AlphaFoldDB" id="A0A143DG20"/>
<dbReference type="PROSITE" id="PS00110">
    <property type="entry name" value="PYRUVATE_KINASE"/>
    <property type="match status" value="1"/>
</dbReference>
<dbReference type="GO" id="GO:0016301">
    <property type="term" value="F:kinase activity"/>
    <property type="evidence" value="ECO:0007669"/>
    <property type="project" value="UniProtKB-KW"/>
</dbReference>
<dbReference type="NCBIfam" id="NF004886">
    <property type="entry name" value="PRK06247.1"/>
    <property type="match status" value="1"/>
</dbReference>
<dbReference type="GO" id="GO:0005524">
    <property type="term" value="F:ATP binding"/>
    <property type="evidence" value="ECO:0007669"/>
    <property type="project" value="UniProtKB-KW"/>
</dbReference>
<dbReference type="InterPro" id="IPR036918">
    <property type="entry name" value="Pyrv_Knase_C_sf"/>
</dbReference>
<dbReference type="SUPFAM" id="SSF50800">
    <property type="entry name" value="PK beta-barrel domain-like"/>
    <property type="match status" value="1"/>
</dbReference>
<reference evidence="19 20" key="1">
    <citation type="submission" date="2016-02" db="EMBL/GenBank/DDBJ databases">
        <title>Complete Genome of H5569, the type strain of the newly described species Haematospirillium jordaniae.</title>
        <authorList>
            <person name="Nicholson A.C."/>
            <person name="Humrighouse B.W."/>
            <person name="Loparov V."/>
            <person name="McQuiston J.R."/>
        </authorList>
    </citation>
    <scope>NUCLEOTIDE SEQUENCE [LARGE SCALE GENOMIC DNA]</scope>
    <source>
        <strain evidence="19 20">H5569</strain>
    </source>
</reference>
<dbReference type="Proteomes" id="UP000076066">
    <property type="component" value="Chromosome"/>
</dbReference>
<dbReference type="Gene3D" id="3.40.1380.20">
    <property type="entry name" value="Pyruvate kinase, C-terminal domain"/>
    <property type="match status" value="1"/>
</dbReference>
<dbReference type="SUPFAM" id="SSF52935">
    <property type="entry name" value="PK C-terminal domain-like"/>
    <property type="match status" value="1"/>
</dbReference>
<proteinExistence type="inferred from homology"/>
<dbReference type="Gene3D" id="3.20.20.60">
    <property type="entry name" value="Phosphoenolpyruvate-binding domains"/>
    <property type="match status" value="1"/>
</dbReference>
<evidence type="ECO:0000256" key="14">
    <source>
        <dbReference type="ARBA" id="ARBA00023317"/>
    </source>
</evidence>
<dbReference type="RefSeq" id="WP_066136852.1">
    <property type="nucleotide sequence ID" value="NZ_CP014525.1"/>
</dbReference>
<evidence type="ECO:0000313" key="20">
    <source>
        <dbReference type="Proteomes" id="UP000076066"/>
    </source>
</evidence>
<feature type="domain" description="Pyruvate kinase C-terminal" evidence="18">
    <location>
        <begin position="355"/>
        <end position="467"/>
    </location>
</feature>
<evidence type="ECO:0000313" key="19">
    <source>
        <dbReference type="EMBL" id="AMW35671.1"/>
    </source>
</evidence>
<evidence type="ECO:0000256" key="2">
    <source>
        <dbReference type="ARBA" id="ARBA00001958"/>
    </source>
</evidence>
<evidence type="ECO:0000256" key="7">
    <source>
        <dbReference type="ARBA" id="ARBA00022679"/>
    </source>
</evidence>
<dbReference type="GO" id="GO:0000287">
    <property type="term" value="F:magnesium ion binding"/>
    <property type="evidence" value="ECO:0007669"/>
    <property type="project" value="UniProtKB-UniRule"/>
</dbReference>
<gene>
    <name evidence="19" type="ORF">AY555_09050</name>
</gene>